<reference evidence="2" key="1">
    <citation type="submission" date="2021-06" db="EMBL/GenBank/DDBJ databases">
        <authorList>
            <person name="Kallberg Y."/>
            <person name="Tangrot J."/>
            <person name="Rosling A."/>
        </authorList>
    </citation>
    <scope>NUCLEOTIDE SEQUENCE</scope>
    <source>
        <strain evidence="2">87-6 pot B 2015</strain>
    </source>
</reference>
<feature type="region of interest" description="Disordered" evidence="1">
    <location>
        <begin position="24"/>
        <end position="43"/>
    </location>
</feature>
<dbReference type="PANTHER" id="PTHR28265:SF1">
    <property type="entry name" value="MAINTENANCE OF TELOMERE CAPPING PROTEIN 1"/>
    <property type="match status" value="1"/>
</dbReference>
<dbReference type="Proteomes" id="UP000789375">
    <property type="component" value="Unassembled WGS sequence"/>
</dbReference>
<accession>A0A9N9CM71</accession>
<dbReference type="EMBL" id="CAJVPP010002649">
    <property type="protein sequence ID" value="CAG8606954.1"/>
    <property type="molecule type" value="Genomic_DNA"/>
</dbReference>
<name>A0A9N9CM71_FUNMO</name>
<dbReference type="PANTHER" id="PTHR28265">
    <property type="entry name" value="MAINTENANCE OF TELOMERE CAPPING PROTEIN 1"/>
    <property type="match status" value="1"/>
</dbReference>
<proteinExistence type="predicted"/>
<dbReference type="Pfam" id="PF10310">
    <property type="entry name" value="DUF5427"/>
    <property type="match status" value="1"/>
</dbReference>
<evidence type="ECO:0000313" key="3">
    <source>
        <dbReference type="Proteomes" id="UP000789375"/>
    </source>
</evidence>
<dbReference type="InterPro" id="IPR018814">
    <property type="entry name" value="DUF5427"/>
</dbReference>
<evidence type="ECO:0000256" key="1">
    <source>
        <dbReference type="SAM" id="MobiDB-lite"/>
    </source>
</evidence>
<evidence type="ECO:0000313" key="2">
    <source>
        <dbReference type="EMBL" id="CAG8606954.1"/>
    </source>
</evidence>
<dbReference type="AlphaFoldDB" id="A0A9N9CM71"/>
<protein>
    <submittedName>
        <fullName evidence="2">15314_t:CDS:1</fullName>
    </submittedName>
</protein>
<sequence length="386" mass="43191">MTESKPTSNAGEDVLQFLETLDTYSQTTDASNPTTEGQVTDTQSVLDFIDQFSKHQNNNSKGDSQSNVSISQEHSAERPEPSTQPSQLSDANQDIKQSGTWSWGGFMASASTAYKTASTVVDTSVKGALATVETVRTNEGTKKIEERFRYDLRTLGLNTLTTVVNAVVPPISQYEIVEVWLTHDMVGYVGIESIVYRSFMKVMEQVEGGDIVVRKANESIRRDSEDDSCRDLNICEGFIEAVGIAKKHYKPPPSISEKIKEQDQKELLRDIPSTTCPVFMAIQPTKANPYSLPTNNEITIDPENYLYYVIVLTDPTHNLNFKTVSQALPASWIDIPYEENEWVEAKMVSAIKLAVQIIAQEYVWHRMTASEGQQQEENQPSEEKPE</sequence>
<gene>
    <name evidence="2" type="ORF">FMOSSE_LOCUS9252</name>
</gene>
<feature type="compositionally biased region" description="Polar residues" evidence="1">
    <location>
        <begin position="81"/>
        <end position="94"/>
    </location>
</feature>
<feature type="region of interest" description="Disordered" evidence="1">
    <location>
        <begin position="50"/>
        <end position="94"/>
    </location>
</feature>
<organism evidence="2 3">
    <name type="scientific">Funneliformis mosseae</name>
    <name type="common">Endomycorrhizal fungus</name>
    <name type="synonym">Glomus mosseae</name>
    <dbReference type="NCBI Taxonomy" id="27381"/>
    <lineage>
        <taxon>Eukaryota</taxon>
        <taxon>Fungi</taxon>
        <taxon>Fungi incertae sedis</taxon>
        <taxon>Mucoromycota</taxon>
        <taxon>Glomeromycotina</taxon>
        <taxon>Glomeromycetes</taxon>
        <taxon>Glomerales</taxon>
        <taxon>Glomeraceae</taxon>
        <taxon>Funneliformis</taxon>
    </lineage>
</organism>
<keyword evidence="3" id="KW-1185">Reference proteome</keyword>
<feature type="compositionally biased region" description="Polar residues" evidence="1">
    <location>
        <begin position="54"/>
        <end position="73"/>
    </location>
</feature>
<comment type="caution">
    <text evidence="2">The sequence shown here is derived from an EMBL/GenBank/DDBJ whole genome shotgun (WGS) entry which is preliminary data.</text>
</comment>